<accession>A0A1G1WY55</accession>
<organism evidence="2 3">
    <name type="scientific">Candidatus Woykebacteria bacterium RIFCSPLOWO2_01_FULL_43_14</name>
    <dbReference type="NCBI Taxonomy" id="1802605"/>
    <lineage>
        <taxon>Bacteria</taxon>
        <taxon>Candidatus Woykeibacteriota</taxon>
    </lineage>
</organism>
<dbReference type="EMBL" id="MHDB01000016">
    <property type="protein sequence ID" value="OGY32260.1"/>
    <property type="molecule type" value="Genomic_DNA"/>
</dbReference>
<gene>
    <name evidence="2" type="ORF">A3A61_04200</name>
</gene>
<protein>
    <submittedName>
        <fullName evidence="2">Uncharacterized protein</fullName>
    </submittedName>
</protein>
<evidence type="ECO:0000313" key="2">
    <source>
        <dbReference type="EMBL" id="OGY32260.1"/>
    </source>
</evidence>
<reference evidence="2 3" key="1">
    <citation type="journal article" date="2016" name="Nat. Commun.">
        <title>Thousands of microbial genomes shed light on interconnected biogeochemical processes in an aquifer system.</title>
        <authorList>
            <person name="Anantharaman K."/>
            <person name="Brown C.T."/>
            <person name="Hug L.A."/>
            <person name="Sharon I."/>
            <person name="Castelle C.J."/>
            <person name="Probst A.J."/>
            <person name="Thomas B.C."/>
            <person name="Singh A."/>
            <person name="Wilkins M.J."/>
            <person name="Karaoz U."/>
            <person name="Brodie E.L."/>
            <person name="Williams K.H."/>
            <person name="Hubbard S.S."/>
            <person name="Banfield J.F."/>
        </authorList>
    </citation>
    <scope>NUCLEOTIDE SEQUENCE [LARGE SCALE GENOMIC DNA]</scope>
</reference>
<comment type="caution">
    <text evidence="2">The sequence shown here is derived from an EMBL/GenBank/DDBJ whole genome shotgun (WGS) entry which is preliminary data.</text>
</comment>
<dbReference type="Proteomes" id="UP000177718">
    <property type="component" value="Unassembled WGS sequence"/>
</dbReference>
<dbReference type="AlphaFoldDB" id="A0A1G1WY55"/>
<keyword evidence="1" id="KW-1133">Transmembrane helix</keyword>
<evidence type="ECO:0000313" key="3">
    <source>
        <dbReference type="Proteomes" id="UP000177718"/>
    </source>
</evidence>
<keyword evidence="1" id="KW-0472">Membrane</keyword>
<evidence type="ECO:0000256" key="1">
    <source>
        <dbReference type="SAM" id="Phobius"/>
    </source>
</evidence>
<keyword evidence="1" id="KW-0812">Transmembrane</keyword>
<name>A0A1G1WY55_9BACT</name>
<dbReference type="STRING" id="1802605.A3A61_04200"/>
<feature type="transmembrane region" description="Helical" evidence="1">
    <location>
        <begin position="57"/>
        <end position="74"/>
    </location>
</feature>
<proteinExistence type="predicted"/>
<sequence length="78" mass="8873">MSPHDKLDALVEDLPLVGTIFRRNYLYFKKHTLLTNLIHGSFGLGLGMLILAADNTWGWVFLWLGILGHVYAFVKTDK</sequence>
<feature type="transmembrane region" description="Helical" evidence="1">
    <location>
        <begin position="32"/>
        <end position="51"/>
    </location>
</feature>